<comment type="caution">
    <text evidence="2">The sequence shown here is derived from an EMBL/GenBank/DDBJ whole genome shotgun (WGS) entry which is preliminary data.</text>
</comment>
<dbReference type="Pfam" id="PF11162">
    <property type="entry name" value="DUF2946"/>
    <property type="match status" value="1"/>
</dbReference>
<name>A0A512N362_9HYPH</name>
<sequence>MPTDAMNRRRSDQGWRAAALAAALFAITLNFLQPLAHAALMRSGAPGNWAAMCLPSMQQAGSQQGDEQRPAKASTSHECCLGLAHATTLAAPSTTFVSVDRPATTVRPLETAEAQTPVGIRDGPSQPRAPPLPV</sequence>
<dbReference type="Proteomes" id="UP000321058">
    <property type="component" value="Unassembled WGS sequence"/>
</dbReference>
<reference evidence="2 3" key="1">
    <citation type="submission" date="2019-07" db="EMBL/GenBank/DDBJ databases">
        <title>Whole genome shotgun sequence of Reyranella soli NBRC 108950.</title>
        <authorList>
            <person name="Hosoyama A."/>
            <person name="Uohara A."/>
            <person name="Ohji S."/>
            <person name="Ichikawa N."/>
        </authorList>
    </citation>
    <scope>NUCLEOTIDE SEQUENCE [LARGE SCALE GENOMIC DNA]</scope>
    <source>
        <strain evidence="2 3">NBRC 108950</strain>
    </source>
</reference>
<evidence type="ECO:0008006" key="4">
    <source>
        <dbReference type="Google" id="ProtNLM"/>
    </source>
</evidence>
<evidence type="ECO:0000256" key="1">
    <source>
        <dbReference type="SAM" id="MobiDB-lite"/>
    </source>
</evidence>
<keyword evidence="3" id="KW-1185">Reference proteome</keyword>
<evidence type="ECO:0000313" key="2">
    <source>
        <dbReference type="EMBL" id="GEP53041.1"/>
    </source>
</evidence>
<evidence type="ECO:0000313" key="3">
    <source>
        <dbReference type="Proteomes" id="UP000321058"/>
    </source>
</evidence>
<organism evidence="2 3">
    <name type="scientific">Reyranella soli</name>
    <dbReference type="NCBI Taxonomy" id="1230389"/>
    <lineage>
        <taxon>Bacteria</taxon>
        <taxon>Pseudomonadati</taxon>
        <taxon>Pseudomonadota</taxon>
        <taxon>Alphaproteobacteria</taxon>
        <taxon>Hyphomicrobiales</taxon>
        <taxon>Reyranellaceae</taxon>
        <taxon>Reyranella</taxon>
    </lineage>
</organism>
<dbReference type="EMBL" id="BKAJ01000004">
    <property type="protein sequence ID" value="GEP53041.1"/>
    <property type="molecule type" value="Genomic_DNA"/>
</dbReference>
<accession>A0A512N362</accession>
<dbReference type="InterPro" id="IPR021333">
    <property type="entry name" value="DUF2946"/>
</dbReference>
<proteinExistence type="predicted"/>
<protein>
    <recommendedName>
        <fullName evidence="4">DUF2946 domain-containing protein</fullName>
    </recommendedName>
</protein>
<dbReference type="AlphaFoldDB" id="A0A512N362"/>
<feature type="region of interest" description="Disordered" evidence="1">
    <location>
        <begin position="106"/>
        <end position="134"/>
    </location>
</feature>
<gene>
    <name evidence="2" type="ORF">RSO01_02070</name>
</gene>